<keyword evidence="1" id="KW-0479">Metal-binding</keyword>
<evidence type="ECO:0000256" key="2">
    <source>
        <dbReference type="SAM" id="MobiDB-lite"/>
    </source>
</evidence>
<feature type="compositionally biased region" description="Low complexity" evidence="2">
    <location>
        <begin position="8"/>
        <end position="24"/>
    </location>
</feature>
<dbReference type="PROSITE" id="PS00028">
    <property type="entry name" value="ZINC_FINGER_C2H2_1"/>
    <property type="match status" value="1"/>
</dbReference>
<feature type="region of interest" description="Disordered" evidence="2">
    <location>
        <begin position="161"/>
        <end position="227"/>
    </location>
</feature>
<feature type="region of interest" description="Disordered" evidence="2">
    <location>
        <begin position="1"/>
        <end position="32"/>
    </location>
</feature>
<feature type="compositionally biased region" description="Polar residues" evidence="2">
    <location>
        <begin position="171"/>
        <end position="181"/>
    </location>
</feature>
<dbReference type="InterPro" id="IPR013087">
    <property type="entry name" value="Znf_C2H2_type"/>
</dbReference>
<dbReference type="Proteomes" id="UP000078343">
    <property type="component" value="Unassembled WGS sequence"/>
</dbReference>
<evidence type="ECO:0000256" key="1">
    <source>
        <dbReference type="PROSITE-ProRule" id="PRU00042"/>
    </source>
</evidence>
<dbReference type="InterPro" id="IPR039258">
    <property type="entry name" value="ZNF511"/>
</dbReference>
<proteinExistence type="predicted"/>
<dbReference type="PANTHER" id="PTHR21354">
    <property type="entry name" value="ZINC FINGER PROTEIN 511"/>
    <property type="match status" value="1"/>
</dbReference>
<dbReference type="GeneID" id="30012926"/>
<sequence>MVKRSRESSILSSSSDTANSAAEEPQSPRPAKLSVVATVADLPAKPVMQCTLPPHRETLDFASIEDFEVHYAKDHSNRCTSCGKNFPTVHFLALHIDENHNTFREALQAKGEKTYACFVEDCDRKCSTPQKRRLHLIDKHLFPKIYNFRIVDTGIDKSTSMLHESRRRRVSTTAGQITSSGGHRRQQSRTDNTQNSAGVAPKRKEDQERRGGPNLEPNKHVSDTAITDLESSLSALRFVPPSVASRQRNKPHHV</sequence>
<name>A0A178ZB00_9EURO</name>
<reference evidence="4 5" key="1">
    <citation type="submission" date="2016-04" db="EMBL/GenBank/DDBJ databases">
        <title>Draft genome of Fonsecaea erecta CBS 125763.</title>
        <authorList>
            <person name="Weiss V.A."/>
            <person name="Vicente V.A."/>
            <person name="Raittz R.T."/>
            <person name="Moreno L.F."/>
            <person name="De Souza E.M."/>
            <person name="Pedrosa F.O."/>
            <person name="Steffens M.B."/>
            <person name="Faoro H."/>
            <person name="Tadra-Sfeir M.Z."/>
            <person name="Najafzadeh M.J."/>
            <person name="Felipe M.S."/>
            <person name="Teixeira M."/>
            <person name="Sun J."/>
            <person name="Xi L."/>
            <person name="Gomes R."/>
            <person name="De Azevedo C.M."/>
            <person name="Salgado C.G."/>
            <person name="Da Silva M.B."/>
            <person name="Nascimento M.F."/>
            <person name="Queiroz-Telles F."/>
            <person name="Attili D.S."/>
            <person name="Gorbushina A."/>
        </authorList>
    </citation>
    <scope>NUCLEOTIDE SEQUENCE [LARGE SCALE GENOMIC DNA]</scope>
    <source>
        <strain evidence="4 5">CBS 125763</strain>
    </source>
</reference>
<dbReference type="EMBL" id="LVYI01000008">
    <property type="protein sequence ID" value="OAP56646.1"/>
    <property type="molecule type" value="Genomic_DNA"/>
</dbReference>
<keyword evidence="5" id="KW-1185">Reference proteome</keyword>
<comment type="caution">
    <text evidence="4">The sequence shown here is derived from an EMBL/GenBank/DDBJ whole genome shotgun (WGS) entry which is preliminary data.</text>
</comment>
<accession>A0A178ZB00</accession>
<evidence type="ECO:0000313" key="5">
    <source>
        <dbReference type="Proteomes" id="UP000078343"/>
    </source>
</evidence>
<dbReference type="Gene3D" id="3.30.160.60">
    <property type="entry name" value="Classic Zinc Finger"/>
    <property type="match status" value="1"/>
</dbReference>
<dbReference type="GO" id="GO:0008270">
    <property type="term" value="F:zinc ion binding"/>
    <property type="evidence" value="ECO:0007669"/>
    <property type="project" value="UniProtKB-KW"/>
</dbReference>
<organism evidence="4 5">
    <name type="scientific">Fonsecaea erecta</name>
    <dbReference type="NCBI Taxonomy" id="1367422"/>
    <lineage>
        <taxon>Eukaryota</taxon>
        <taxon>Fungi</taxon>
        <taxon>Dikarya</taxon>
        <taxon>Ascomycota</taxon>
        <taxon>Pezizomycotina</taxon>
        <taxon>Eurotiomycetes</taxon>
        <taxon>Chaetothyriomycetidae</taxon>
        <taxon>Chaetothyriales</taxon>
        <taxon>Herpotrichiellaceae</taxon>
        <taxon>Fonsecaea</taxon>
    </lineage>
</organism>
<evidence type="ECO:0000313" key="4">
    <source>
        <dbReference type="EMBL" id="OAP56646.1"/>
    </source>
</evidence>
<dbReference type="SMART" id="SM00355">
    <property type="entry name" value="ZnF_C2H2"/>
    <property type="match status" value="2"/>
</dbReference>
<keyword evidence="1" id="KW-0862">Zinc</keyword>
<dbReference type="PANTHER" id="PTHR21354:SF0">
    <property type="entry name" value="ZINC FINGER PROTEIN 511"/>
    <property type="match status" value="1"/>
</dbReference>
<feature type="domain" description="C2H2-type" evidence="3">
    <location>
        <begin position="77"/>
        <end position="105"/>
    </location>
</feature>
<dbReference type="AlphaFoldDB" id="A0A178ZB00"/>
<dbReference type="STRING" id="1367422.A0A178ZB00"/>
<feature type="compositionally biased region" description="Basic and acidic residues" evidence="2">
    <location>
        <begin position="202"/>
        <end position="222"/>
    </location>
</feature>
<dbReference type="RefSeq" id="XP_018690013.1">
    <property type="nucleotide sequence ID" value="XM_018840266.1"/>
</dbReference>
<protein>
    <recommendedName>
        <fullName evidence="3">C2H2-type domain-containing protein</fullName>
    </recommendedName>
</protein>
<gene>
    <name evidence="4" type="ORF">AYL99_08758</name>
</gene>
<dbReference type="PROSITE" id="PS50157">
    <property type="entry name" value="ZINC_FINGER_C2H2_2"/>
    <property type="match status" value="1"/>
</dbReference>
<dbReference type="OrthoDB" id="18440at2759"/>
<keyword evidence="1" id="KW-0863">Zinc-finger</keyword>
<evidence type="ECO:0000259" key="3">
    <source>
        <dbReference type="PROSITE" id="PS50157"/>
    </source>
</evidence>